<dbReference type="Gramene" id="OPUNC02G03420.1">
    <property type="protein sequence ID" value="OPUNC02G03420.1"/>
    <property type="gene ID" value="OPUNC02G03420"/>
</dbReference>
<proteinExistence type="predicted"/>
<name>A0A0E0JVP5_ORYPU</name>
<accession>A0A0E0JVP5</accession>
<evidence type="ECO:0000256" key="1">
    <source>
        <dbReference type="SAM" id="MobiDB-lite"/>
    </source>
</evidence>
<dbReference type="EnsemblPlants" id="OPUNC02G03420.1">
    <property type="protein sequence ID" value="OPUNC02G03420.1"/>
    <property type="gene ID" value="OPUNC02G03420"/>
</dbReference>
<dbReference type="HOGENOM" id="CLU_1542552_0_0_1"/>
<keyword evidence="3" id="KW-1185">Reference proteome</keyword>
<organism evidence="2">
    <name type="scientific">Oryza punctata</name>
    <name type="common">Red rice</name>
    <dbReference type="NCBI Taxonomy" id="4537"/>
    <lineage>
        <taxon>Eukaryota</taxon>
        <taxon>Viridiplantae</taxon>
        <taxon>Streptophyta</taxon>
        <taxon>Embryophyta</taxon>
        <taxon>Tracheophyta</taxon>
        <taxon>Spermatophyta</taxon>
        <taxon>Magnoliopsida</taxon>
        <taxon>Liliopsida</taxon>
        <taxon>Poales</taxon>
        <taxon>Poaceae</taxon>
        <taxon>BOP clade</taxon>
        <taxon>Oryzoideae</taxon>
        <taxon>Oryzeae</taxon>
        <taxon>Oryzinae</taxon>
        <taxon>Oryza</taxon>
    </lineage>
</organism>
<evidence type="ECO:0000313" key="3">
    <source>
        <dbReference type="Proteomes" id="UP000026962"/>
    </source>
</evidence>
<reference evidence="2" key="1">
    <citation type="submission" date="2015-04" db="UniProtKB">
        <authorList>
            <consortium name="EnsemblPlants"/>
        </authorList>
    </citation>
    <scope>IDENTIFICATION</scope>
</reference>
<protein>
    <submittedName>
        <fullName evidence="2">Uncharacterized protein</fullName>
    </submittedName>
</protein>
<evidence type="ECO:0000313" key="2">
    <source>
        <dbReference type="EnsemblPlants" id="OPUNC02G03420.1"/>
    </source>
</evidence>
<sequence length="174" mass="19853">MRSLEFPWMQYPHKGTRLSCCAMDRASTSAANSLSMRHISPLSFLMASVEPQGEVEQQHKGKAKNRYGQSVALCLVQHQLDKSFGQNRNSMRNTRLQKSGLHKDHFYKQHEEHKMIITSEEQLHSTEAISSSDDCSAARRRLKTIAALQISWTRSTQPSTSERNGMEWSEEMAV</sequence>
<dbReference type="AlphaFoldDB" id="A0A0E0JVP5"/>
<reference evidence="2" key="2">
    <citation type="submission" date="2018-05" db="EMBL/GenBank/DDBJ databases">
        <title>OpunRS2 (Oryza punctata Reference Sequence Version 2).</title>
        <authorList>
            <person name="Zhang J."/>
            <person name="Kudrna D."/>
            <person name="Lee S."/>
            <person name="Talag J."/>
            <person name="Welchert J."/>
            <person name="Wing R.A."/>
        </authorList>
    </citation>
    <scope>NUCLEOTIDE SEQUENCE [LARGE SCALE GENOMIC DNA]</scope>
</reference>
<feature type="region of interest" description="Disordered" evidence="1">
    <location>
        <begin position="154"/>
        <end position="174"/>
    </location>
</feature>
<feature type="compositionally biased region" description="Polar residues" evidence="1">
    <location>
        <begin position="154"/>
        <end position="163"/>
    </location>
</feature>
<dbReference type="Proteomes" id="UP000026962">
    <property type="component" value="Chromosome 2"/>
</dbReference>